<dbReference type="Proteomes" id="UP000515161">
    <property type="component" value="Unplaced"/>
</dbReference>
<dbReference type="RefSeq" id="XP_034088577.1">
    <property type="nucleotide sequence ID" value="XM_034232686.1"/>
</dbReference>
<dbReference type="GO" id="GO:0005829">
    <property type="term" value="C:cytosol"/>
    <property type="evidence" value="ECO:0007669"/>
    <property type="project" value="TreeGrafter"/>
</dbReference>
<dbReference type="PANTHER" id="PTHR11476">
    <property type="entry name" value="HISTIDYL-TRNA SYNTHETASE"/>
    <property type="match status" value="1"/>
</dbReference>
<dbReference type="GeneID" id="117557013"/>
<evidence type="ECO:0000313" key="1">
    <source>
        <dbReference type="Proteomes" id="UP000515161"/>
    </source>
</evidence>
<accession>A0A6P8WM34</accession>
<dbReference type="GO" id="GO:0005739">
    <property type="term" value="C:mitochondrion"/>
    <property type="evidence" value="ECO:0007669"/>
    <property type="project" value="TreeGrafter"/>
</dbReference>
<reference evidence="2" key="1">
    <citation type="submission" date="2025-08" db="UniProtKB">
        <authorList>
            <consortium name="RefSeq"/>
        </authorList>
    </citation>
    <scope>IDENTIFICATION</scope>
</reference>
<dbReference type="GO" id="GO:0006427">
    <property type="term" value="P:histidyl-tRNA aminoacylation"/>
    <property type="evidence" value="ECO:0007669"/>
    <property type="project" value="TreeGrafter"/>
</dbReference>
<dbReference type="GO" id="GO:0004821">
    <property type="term" value="F:histidine-tRNA ligase activity"/>
    <property type="evidence" value="ECO:0007669"/>
    <property type="project" value="TreeGrafter"/>
</dbReference>
<evidence type="ECO:0000313" key="2">
    <source>
        <dbReference type="RefSeq" id="XP_034088577.1"/>
    </source>
</evidence>
<proteinExistence type="predicted"/>
<sequence>MLCVRACLGLIRTAMRVRTLHSFPGITVAQIDEEVSKLLQLKAQIGGDDGKHQFVLKTAKGTRDYNPKQMAIREKVFNTILGCFKRHGAETIDTPVFELKVHIHITVHSWQAKTWRLT</sequence>
<dbReference type="GO" id="GO:0032543">
    <property type="term" value="P:mitochondrial translation"/>
    <property type="evidence" value="ECO:0007669"/>
    <property type="project" value="TreeGrafter"/>
</dbReference>
<keyword evidence="1" id="KW-1185">Reference proteome</keyword>
<dbReference type="GO" id="GO:0042802">
    <property type="term" value="F:identical protein binding"/>
    <property type="evidence" value="ECO:0007669"/>
    <property type="project" value="TreeGrafter"/>
</dbReference>
<name>A0A6P8WM34_GYMAC</name>
<dbReference type="InterPro" id="IPR045864">
    <property type="entry name" value="aa-tRNA-synth_II/BPL/LPL"/>
</dbReference>
<organism evidence="1 2">
    <name type="scientific">Gymnodraco acuticeps</name>
    <name type="common">Antarctic dragonfish</name>
    <dbReference type="NCBI Taxonomy" id="8218"/>
    <lineage>
        <taxon>Eukaryota</taxon>
        <taxon>Metazoa</taxon>
        <taxon>Chordata</taxon>
        <taxon>Craniata</taxon>
        <taxon>Vertebrata</taxon>
        <taxon>Euteleostomi</taxon>
        <taxon>Actinopterygii</taxon>
        <taxon>Neopterygii</taxon>
        <taxon>Teleostei</taxon>
        <taxon>Neoteleostei</taxon>
        <taxon>Acanthomorphata</taxon>
        <taxon>Eupercaria</taxon>
        <taxon>Perciformes</taxon>
        <taxon>Notothenioidei</taxon>
        <taxon>Bathydraconidae</taxon>
        <taxon>Gymnodraco</taxon>
    </lineage>
</organism>
<dbReference type="Gene3D" id="3.30.930.10">
    <property type="entry name" value="Bira Bifunctional Protein, Domain 2"/>
    <property type="match status" value="1"/>
</dbReference>
<dbReference type="GO" id="GO:0003723">
    <property type="term" value="F:RNA binding"/>
    <property type="evidence" value="ECO:0007669"/>
    <property type="project" value="TreeGrafter"/>
</dbReference>
<dbReference type="AlphaFoldDB" id="A0A6P8WM34"/>
<dbReference type="PANTHER" id="PTHR11476:SF7">
    <property type="entry name" value="HISTIDINE--TRNA LIGASE"/>
    <property type="match status" value="1"/>
</dbReference>
<dbReference type="SUPFAM" id="SSF55681">
    <property type="entry name" value="Class II aaRS and biotin synthetases"/>
    <property type="match status" value="1"/>
</dbReference>
<gene>
    <name evidence="2" type="primary">LOC117557013</name>
</gene>
<dbReference type="Gene3D" id="1.10.287.10">
    <property type="entry name" value="S15/NS1, RNA-binding"/>
    <property type="match status" value="1"/>
</dbReference>
<protein>
    <submittedName>
        <fullName evidence="2">Histidine--tRNA ligase, cytoplasmic-like isoform X2</fullName>
    </submittedName>
</protein>